<keyword evidence="1" id="KW-0614">Plasmid</keyword>
<evidence type="ECO:0000313" key="2">
    <source>
        <dbReference type="Proteomes" id="UP001061991"/>
    </source>
</evidence>
<reference evidence="1" key="1">
    <citation type="submission" date="2022-09" db="EMBL/GenBank/DDBJ databases">
        <title>Interaction between co-microsymbionts with complementary sets of symbiotic genes in legume-rhizobium systems.</title>
        <authorList>
            <person name="Safronova V."/>
            <person name="Sazanova A."/>
            <person name="Afonin A."/>
            <person name="Chirak E."/>
        </authorList>
    </citation>
    <scope>NUCLEOTIDE SEQUENCE</scope>
    <source>
        <strain evidence="1">A18/3m</strain>
    </source>
</reference>
<protein>
    <submittedName>
        <fullName evidence="1">Uncharacterized protein</fullName>
    </submittedName>
</protein>
<evidence type="ECO:0000313" key="1">
    <source>
        <dbReference type="EMBL" id="UXN57854.1"/>
    </source>
</evidence>
<dbReference type="EMBL" id="CP104971">
    <property type="protein sequence ID" value="UXN57854.1"/>
    <property type="molecule type" value="Genomic_DNA"/>
</dbReference>
<name>A0ACD4CWD5_9HYPH</name>
<organism evidence="1 2">
    <name type="scientific">Phyllobacterium zundukense</name>
    <dbReference type="NCBI Taxonomy" id="1867719"/>
    <lineage>
        <taxon>Bacteria</taxon>
        <taxon>Pseudomonadati</taxon>
        <taxon>Pseudomonadota</taxon>
        <taxon>Alphaproteobacteria</taxon>
        <taxon>Hyphomicrobiales</taxon>
        <taxon>Phyllobacteriaceae</taxon>
        <taxon>Phyllobacterium</taxon>
    </lineage>
</organism>
<accession>A0ACD4CWD5</accession>
<sequence>MTEIEELEWQIREDMKALPKGVRRIDPLAVTNVYAPRFSGVLPKEIFEMVVAEAERQSVPIAGTIDGS</sequence>
<keyword evidence="2" id="KW-1185">Reference proteome</keyword>
<proteinExistence type="predicted"/>
<geneLocation type="plasmid" evidence="1 2">
    <name>p_unnamed2</name>
</geneLocation>
<dbReference type="Proteomes" id="UP001061991">
    <property type="component" value="Plasmid p_unnamed2"/>
</dbReference>
<gene>
    <name evidence="1" type="ORF">N8E88_06010</name>
</gene>